<dbReference type="AlphaFoldDB" id="A0A9J5ZR76"/>
<accession>A0A9J5ZR76</accession>
<dbReference type="EMBL" id="JACXVP010000003">
    <property type="protein sequence ID" value="KAG5614603.1"/>
    <property type="molecule type" value="Genomic_DNA"/>
</dbReference>
<evidence type="ECO:0000313" key="2">
    <source>
        <dbReference type="Proteomes" id="UP000824120"/>
    </source>
</evidence>
<organism evidence="1 2">
    <name type="scientific">Solanum commersonii</name>
    <name type="common">Commerson's wild potato</name>
    <name type="synonym">Commerson's nightshade</name>
    <dbReference type="NCBI Taxonomy" id="4109"/>
    <lineage>
        <taxon>Eukaryota</taxon>
        <taxon>Viridiplantae</taxon>
        <taxon>Streptophyta</taxon>
        <taxon>Embryophyta</taxon>
        <taxon>Tracheophyta</taxon>
        <taxon>Spermatophyta</taxon>
        <taxon>Magnoliopsida</taxon>
        <taxon>eudicotyledons</taxon>
        <taxon>Gunneridae</taxon>
        <taxon>Pentapetalae</taxon>
        <taxon>asterids</taxon>
        <taxon>lamiids</taxon>
        <taxon>Solanales</taxon>
        <taxon>Solanaceae</taxon>
        <taxon>Solanoideae</taxon>
        <taxon>Solaneae</taxon>
        <taxon>Solanum</taxon>
    </lineage>
</organism>
<protein>
    <submittedName>
        <fullName evidence="1">Uncharacterized protein</fullName>
    </submittedName>
</protein>
<comment type="caution">
    <text evidence="1">The sequence shown here is derived from an EMBL/GenBank/DDBJ whole genome shotgun (WGS) entry which is preliminary data.</text>
</comment>
<sequence>MVGQMWSSYVPLFLRNVTSKEIVVFYIKSKDGVSYQMRPLVYITLSSLWKRKLVFILFSIYDRNPIHLDTATINKGKKVKYAPKLFKKVLIYPQFKV</sequence>
<keyword evidence="2" id="KW-1185">Reference proteome</keyword>
<gene>
    <name evidence="1" type="ORF">H5410_014427</name>
</gene>
<dbReference type="Proteomes" id="UP000824120">
    <property type="component" value="Chromosome 3"/>
</dbReference>
<reference evidence="1 2" key="1">
    <citation type="submission" date="2020-09" db="EMBL/GenBank/DDBJ databases">
        <title>De no assembly of potato wild relative species, Solanum commersonii.</title>
        <authorList>
            <person name="Cho K."/>
        </authorList>
    </citation>
    <scope>NUCLEOTIDE SEQUENCE [LARGE SCALE GENOMIC DNA]</scope>
    <source>
        <strain evidence="1">LZ3.2</strain>
        <tissue evidence="1">Leaf</tissue>
    </source>
</reference>
<proteinExistence type="predicted"/>
<evidence type="ECO:0000313" key="1">
    <source>
        <dbReference type="EMBL" id="KAG5614603.1"/>
    </source>
</evidence>
<name>A0A9J5ZR76_SOLCO</name>